<protein>
    <recommendedName>
        <fullName evidence="2">NAD-dependent epimerase/dehydratase domain-containing protein</fullName>
    </recommendedName>
</protein>
<evidence type="ECO:0000259" key="2">
    <source>
        <dbReference type="Pfam" id="PF01370"/>
    </source>
</evidence>
<comment type="caution">
    <text evidence="3">The sequence shown here is derived from an EMBL/GenBank/DDBJ whole genome shotgun (WGS) entry which is preliminary data.</text>
</comment>
<dbReference type="EMBL" id="MHCP01000001">
    <property type="protein sequence ID" value="OGY24665.1"/>
    <property type="molecule type" value="Genomic_DNA"/>
</dbReference>
<dbReference type="STRING" id="1802593.A2172_03680"/>
<evidence type="ECO:0000256" key="1">
    <source>
        <dbReference type="ARBA" id="ARBA00007637"/>
    </source>
</evidence>
<dbReference type="Gene3D" id="3.90.25.10">
    <property type="entry name" value="UDP-galactose 4-epimerase, domain 1"/>
    <property type="match status" value="1"/>
</dbReference>
<dbReference type="PANTHER" id="PTHR43000">
    <property type="entry name" value="DTDP-D-GLUCOSE 4,6-DEHYDRATASE-RELATED"/>
    <property type="match status" value="1"/>
</dbReference>
<name>A0A1G1WAH4_9BACT</name>
<evidence type="ECO:0000313" key="3">
    <source>
        <dbReference type="EMBL" id="OGY24665.1"/>
    </source>
</evidence>
<reference evidence="3 4" key="1">
    <citation type="journal article" date="2016" name="Nat. Commun.">
        <title>Thousands of microbial genomes shed light on interconnected biogeochemical processes in an aquifer system.</title>
        <authorList>
            <person name="Anantharaman K."/>
            <person name="Brown C.T."/>
            <person name="Hug L.A."/>
            <person name="Sharon I."/>
            <person name="Castelle C.J."/>
            <person name="Probst A.J."/>
            <person name="Thomas B.C."/>
            <person name="Singh A."/>
            <person name="Wilkins M.J."/>
            <person name="Karaoz U."/>
            <person name="Brodie E.L."/>
            <person name="Williams K.H."/>
            <person name="Hubbard S.S."/>
            <person name="Banfield J.F."/>
        </authorList>
    </citation>
    <scope>NUCLEOTIDE SEQUENCE [LARGE SCALE GENOMIC DNA]</scope>
</reference>
<dbReference type="Pfam" id="PF01370">
    <property type="entry name" value="Epimerase"/>
    <property type="match status" value="1"/>
</dbReference>
<dbReference type="AlphaFoldDB" id="A0A1G1WAH4"/>
<proteinExistence type="inferred from homology"/>
<accession>A0A1G1WAH4</accession>
<dbReference type="InterPro" id="IPR036291">
    <property type="entry name" value="NAD(P)-bd_dom_sf"/>
</dbReference>
<dbReference type="InterPro" id="IPR001509">
    <property type="entry name" value="Epimerase_deHydtase"/>
</dbReference>
<sequence length="314" mass="35706">MKYLITGGAGFIGSHIVDELMKRGKQVVVYDNFSTGKKLFIQHHRDNPNFKLVKGDVLDQNLLNKSLAGIDFVFHFAAHADVRSGFENHEIDHIQNLEVTQNVLEAMLENGVKNIAFSSTSSVYGDATVHPTPEDYPFQPTSLYGATKAAAENYIYTYASYYNWKAYIFRFVSWIGERYTHGIIFDLMKKLKENPKQLELLSDGTPKKSSLYVKDGVEAIFTIIEKAEEQINIYNLGHTEVLTVDQIAGIILDELEAHPTKKYLGGKVGWKGDNFFVHLDTRRLNKLGWKPKSTIEEGIKKTIDYLMEDPNLFK</sequence>
<dbReference type="SUPFAM" id="SSF51735">
    <property type="entry name" value="NAD(P)-binding Rossmann-fold domains"/>
    <property type="match status" value="1"/>
</dbReference>
<feature type="domain" description="NAD-dependent epimerase/dehydratase" evidence="2">
    <location>
        <begin position="4"/>
        <end position="237"/>
    </location>
</feature>
<organism evidence="3 4">
    <name type="scientific">Candidatus Woykebacteria bacterium RBG_13_40_15</name>
    <dbReference type="NCBI Taxonomy" id="1802593"/>
    <lineage>
        <taxon>Bacteria</taxon>
        <taxon>Candidatus Woykeibacteriota</taxon>
    </lineage>
</organism>
<gene>
    <name evidence="3" type="ORF">A2172_03680</name>
</gene>
<dbReference type="Gene3D" id="3.40.50.720">
    <property type="entry name" value="NAD(P)-binding Rossmann-like Domain"/>
    <property type="match status" value="1"/>
</dbReference>
<dbReference type="Proteomes" id="UP000176631">
    <property type="component" value="Unassembled WGS sequence"/>
</dbReference>
<evidence type="ECO:0000313" key="4">
    <source>
        <dbReference type="Proteomes" id="UP000176631"/>
    </source>
</evidence>
<comment type="similarity">
    <text evidence="1">Belongs to the NAD(P)-dependent epimerase/dehydratase family.</text>
</comment>